<dbReference type="PANTHER" id="PTHR37314:SF4">
    <property type="entry name" value="UPF0700 TRANSMEMBRANE PROTEIN YOAK"/>
    <property type="match status" value="1"/>
</dbReference>
<gene>
    <name evidence="2" type="ORF">GRI91_14705</name>
</gene>
<accession>A0A6I4T761</accession>
<dbReference type="Proteomes" id="UP000438476">
    <property type="component" value="Unassembled WGS sequence"/>
</dbReference>
<reference evidence="2 3" key="1">
    <citation type="submission" date="2019-12" db="EMBL/GenBank/DDBJ databases">
        <title>Genomic-based taxomic classification of the family Erythrobacteraceae.</title>
        <authorList>
            <person name="Xu L."/>
        </authorList>
    </citation>
    <scope>NUCLEOTIDE SEQUENCE [LARGE SCALE GENOMIC DNA]</scope>
    <source>
        <strain evidence="2 3">LMG 29518</strain>
    </source>
</reference>
<name>A0A6I4T761_9SPHN</name>
<comment type="caution">
    <text evidence="2">The sequence shown here is derived from an EMBL/GenBank/DDBJ whole genome shotgun (WGS) entry which is preliminary data.</text>
</comment>
<organism evidence="2 3">
    <name type="scientific">Altericroceibacterium endophyticum</name>
    <dbReference type="NCBI Taxonomy" id="1808508"/>
    <lineage>
        <taxon>Bacteria</taxon>
        <taxon>Pseudomonadati</taxon>
        <taxon>Pseudomonadota</taxon>
        <taxon>Alphaproteobacteria</taxon>
        <taxon>Sphingomonadales</taxon>
        <taxon>Erythrobacteraceae</taxon>
        <taxon>Altericroceibacterium</taxon>
    </lineage>
</organism>
<dbReference type="PANTHER" id="PTHR37314">
    <property type="entry name" value="SLR0142 PROTEIN"/>
    <property type="match status" value="1"/>
</dbReference>
<dbReference type="InterPro" id="IPR010699">
    <property type="entry name" value="DUF1275"/>
</dbReference>
<keyword evidence="1" id="KW-1133">Transmembrane helix</keyword>
<evidence type="ECO:0000313" key="2">
    <source>
        <dbReference type="EMBL" id="MXO67014.1"/>
    </source>
</evidence>
<keyword evidence="3" id="KW-1185">Reference proteome</keyword>
<dbReference type="RefSeq" id="WP_160737428.1">
    <property type="nucleotide sequence ID" value="NZ_WTYT01000006.1"/>
</dbReference>
<dbReference type="EMBL" id="WTYT01000006">
    <property type="protein sequence ID" value="MXO67014.1"/>
    <property type="molecule type" value="Genomic_DNA"/>
</dbReference>
<dbReference type="OrthoDB" id="885342at2"/>
<feature type="transmembrane region" description="Helical" evidence="1">
    <location>
        <begin position="96"/>
        <end position="120"/>
    </location>
</feature>
<protein>
    <submittedName>
        <fullName evidence="2">DUF1275 domain-containing protein</fullName>
    </submittedName>
</protein>
<dbReference type="AlphaFoldDB" id="A0A6I4T761"/>
<keyword evidence="1" id="KW-0812">Transmembrane</keyword>
<proteinExistence type="predicted"/>
<evidence type="ECO:0000313" key="3">
    <source>
        <dbReference type="Proteomes" id="UP000438476"/>
    </source>
</evidence>
<feature type="transmembrane region" description="Helical" evidence="1">
    <location>
        <begin position="132"/>
        <end position="150"/>
    </location>
</feature>
<evidence type="ECO:0000256" key="1">
    <source>
        <dbReference type="SAM" id="Phobius"/>
    </source>
</evidence>
<feature type="transmembrane region" description="Helical" evidence="1">
    <location>
        <begin position="7"/>
        <end position="33"/>
    </location>
</feature>
<dbReference type="Pfam" id="PF06912">
    <property type="entry name" value="DUF1275"/>
    <property type="match status" value="1"/>
</dbReference>
<keyword evidence="1" id="KW-0472">Membrane</keyword>
<feature type="transmembrane region" description="Helical" evidence="1">
    <location>
        <begin position="162"/>
        <end position="182"/>
    </location>
</feature>
<feature type="transmembrane region" description="Helical" evidence="1">
    <location>
        <begin position="53"/>
        <end position="76"/>
    </location>
</feature>
<feature type="transmembrane region" description="Helical" evidence="1">
    <location>
        <begin position="188"/>
        <end position="211"/>
    </location>
</feature>
<sequence length="229" mass="23716">MITRKHAVFTLNFVAGWVDAVGFLALVGSVEAFPSFMSGNSTKVVTDLVSGKLTLAAMVAGVVLIFILGTIITRLVNDGTPWRETAALALVAGAKWMAVVGALSGWAHYTLLLLLAFAMGMINRALQGRNGFTVHTFVSGAVVAIGSDIADAISGRGQWKHILLPLSIWGTILAGAVIGAVLTLKIGLVFALVPPAVAVSLLALVNGAGWLEAAGDARDGHTDAIDRFG</sequence>